<name>A0AAE5H1Q7_CLOBE</name>
<dbReference type="AlphaFoldDB" id="A0AAE5H1Q7"/>
<evidence type="ECO:0000313" key="2">
    <source>
        <dbReference type="Proteomes" id="UP000822184"/>
    </source>
</evidence>
<sequence>MGIVFYVNGIFLNKCIDKVNNINYSINHINPIEIIGIKTNMSITNKIIRIIDVVINSLIEI</sequence>
<gene>
    <name evidence="1" type="ORF">BCD95_001346</name>
</gene>
<protein>
    <submittedName>
        <fullName evidence="1">Uncharacterized protein</fullName>
    </submittedName>
</protein>
<evidence type="ECO:0000313" key="1">
    <source>
        <dbReference type="EMBL" id="NSB13087.1"/>
    </source>
</evidence>
<dbReference type="EMBL" id="JABTDW010000001">
    <property type="protein sequence ID" value="NSB13087.1"/>
    <property type="molecule type" value="Genomic_DNA"/>
</dbReference>
<proteinExistence type="predicted"/>
<dbReference type="Proteomes" id="UP000822184">
    <property type="component" value="Unassembled WGS sequence"/>
</dbReference>
<comment type="caution">
    <text evidence="1">The sequence shown here is derived from an EMBL/GenBank/DDBJ whole genome shotgun (WGS) entry which is preliminary data.</text>
</comment>
<organism evidence="1 2">
    <name type="scientific">Clostridium beijerinckii</name>
    <name type="common">Clostridium MP</name>
    <dbReference type="NCBI Taxonomy" id="1520"/>
    <lineage>
        <taxon>Bacteria</taxon>
        <taxon>Bacillati</taxon>
        <taxon>Bacillota</taxon>
        <taxon>Clostridia</taxon>
        <taxon>Eubacteriales</taxon>
        <taxon>Clostridiaceae</taxon>
        <taxon>Clostridium</taxon>
    </lineage>
</organism>
<accession>A0AAE5H1Q7</accession>
<reference evidence="1" key="1">
    <citation type="submission" date="2020-06" db="EMBL/GenBank/DDBJ databases">
        <title>Genomic insights into acetone-butanol-ethanol (ABE) fermentation by sequencing solventogenic clostridia strains.</title>
        <authorList>
            <person name="Brown S."/>
        </authorList>
    </citation>
    <scope>NUCLEOTIDE SEQUENCE</scope>
    <source>
        <strain evidence="1">DJ123</strain>
    </source>
</reference>